<dbReference type="GO" id="GO:0017000">
    <property type="term" value="P:antibiotic biosynthetic process"/>
    <property type="evidence" value="ECO:0007669"/>
    <property type="project" value="UniProtKB-ARBA"/>
</dbReference>
<dbReference type="SMART" id="SM00823">
    <property type="entry name" value="PKS_PP"/>
    <property type="match status" value="1"/>
</dbReference>
<sequence length="96" mass="11018">MEYQGVSLEELRELPPHEFRKALEVLVAEEFKSALYMEEDEDLPLDVGFFDLGLTSLRLSDIKQTLETRVGQEIDIAVLFRRPTVGQLIDYLAETS</sequence>
<dbReference type="InterPro" id="IPR009081">
    <property type="entry name" value="PP-bd_ACP"/>
</dbReference>
<organism evidence="4 5">
    <name type="scientific">Streptomyces triculaminicus</name>
    <dbReference type="NCBI Taxonomy" id="2816232"/>
    <lineage>
        <taxon>Bacteria</taxon>
        <taxon>Bacillati</taxon>
        <taxon>Actinomycetota</taxon>
        <taxon>Actinomycetes</taxon>
        <taxon>Kitasatosporales</taxon>
        <taxon>Streptomycetaceae</taxon>
        <taxon>Streptomyces</taxon>
    </lineage>
</organism>
<dbReference type="AlphaFoldDB" id="A0A939JR67"/>
<evidence type="ECO:0000259" key="3">
    <source>
        <dbReference type="PROSITE" id="PS50075"/>
    </source>
</evidence>
<proteinExistence type="predicted"/>
<dbReference type="GO" id="GO:0031177">
    <property type="term" value="F:phosphopantetheine binding"/>
    <property type="evidence" value="ECO:0007669"/>
    <property type="project" value="InterPro"/>
</dbReference>
<dbReference type="Pfam" id="PF00550">
    <property type="entry name" value="PP-binding"/>
    <property type="match status" value="1"/>
</dbReference>
<dbReference type="PROSITE" id="PS50075">
    <property type="entry name" value="CARRIER"/>
    <property type="match status" value="1"/>
</dbReference>
<evidence type="ECO:0000313" key="4">
    <source>
        <dbReference type="EMBL" id="MBO0656308.1"/>
    </source>
</evidence>
<dbReference type="EMBL" id="JAFMOF010000004">
    <property type="protein sequence ID" value="MBO0656308.1"/>
    <property type="molecule type" value="Genomic_DNA"/>
</dbReference>
<name>A0A939JR67_9ACTN</name>
<dbReference type="InterPro" id="IPR036736">
    <property type="entry name" value="ACP-like_sf"/>
</dbReference>
<gene>
    <name evidence="4" type="ORF">J1792_27110</name>
</gene>
<evidence type="ECO:0000256" key="1">
    <source>
        <dbReference type="ARBA" id="ARBA00022450"/>
    </source>
</evidence>
<keyword evidence="1" id="KW-0596">Phosphopantetheine</keyword>
<dbReference type="SUPFAM" id="SSF47336">
    <property type="entry name" value="ACP-like"/>
    <property type="match status" value="1"/>
</dbReference>
<dbReference type="Gene3D" id="1.10.1200.10">
    <property type="entry name" value="ACP-like"/>
    <property type="match status" value="1"/>
</dbReference>
<dbReference type="RefSeq" id="WP_207248387.1">
    <property type="nucleotide sequence ID" value="NZ_JAFMOF010000004.1"/>
</dbReference>
<feature type="domain" description="Carrier" evidence="3">
    <location>
        <begin position="21"/>
        <end position="96"/>
    </location>
</feature>
<protein>
    <submittedName>
        <fullName evidence="4">Acyl carrier protein</fullName>
    </submittedName>
</protein>
<accession>A0A939JR67</accession>
<evidence type="ECO:0000313" key="5">
    <source>
        <dbReference type="Proteomes" id="UP000664781"/>
    </source>
</evidence>
<keyword evidence="2" id="KW-0597">Phosphoprotein</keyword>
<dbReference type="InterPro" id="IPR020806">
    <property type="entry name" value="PKS_PP-bd"/>
</dbReference>
<dbReference type="Proteomes" id="UP000664781">
    <property type="component" value="Unassembled WGS sequence"/>
</dbReference>
<reference evidence="4" key="1">
    <citation type="submission" date="2021-03" db="EMBL/GenBank/DDBJ databases">
        <title>Streptomyces strains.</title>
        <authorList>
            <person name="Lund M.B."/>
            <person name="Toerring T."/>
        </authorList>
    </citation>
    <scope>NUCLEOTIDE SEQUENCE</scope>
    <source>
        <strain evidence="4">JCM 4242</strain>
    </source>
</reference>
<comment type="caution">
    <text evidence="4">The sequence shown here is derived from an EMBL/GenBank/DDBJ whole genome shotgun (WGS) entry which is preliminary data.</text>
</comment>
<evidence type="ECO:0000256" key="2">
    <source>
        <dbReference type="ARBA" id="ARBA00022553"/>
    </source>
</evidence>
<keyword evidence="5" id="KW-1185">Reference proteome</keyword>